<dbReference type="EMBL" id="BGPR01015680">
    <property type="protein sequence ID" value="GBN70212.1"/>
    <property type="molecule type" value="Genomic_DNA"/>
</dbReference>
<dbReference type="GO" id="GO:0005634">
    <property type="term" value="C:nucleus"/>
    <property type="evidence" value="ECO:0007669"/>
    <property type="project" value="UniProtKB-SubCell"/>
</dbReference>
<evidence type="ECO:0000259" key="5">
    <source>
        <dbReference type="PROSITE" id="PS51253"/>
    </source>
</evidence>
<feature type="domain" description="RNase H type-1" evidence="4">
    <location>
        <begin position="24"/>
        <end position="150"/>
    </location>
</feature>
<dbReference type="Gene3D" id="1.10.10.60">
    <property type="entry name" value="Homeodomain-like"/>
    <property type="match status" value="1"/>
</dbReference>
<keyword evidence="7" id="KW-1185">Reference proteome</keyword>
<dbReference type="OrthoDB" id="3267074at2759"/>
<accession>A0A4Y2R3F7</accession>
<dbReference type="SUPFAM" id="SSF46689">
    <property type="entry name" value="Homeodomain-like"/>
    <property type="match status" value="1"/>
</dbReference>
<dbReference type="InterPro" id="IPR036397">
    <property type="entry name" value="RNaseH_sf"/>
</dbReference>
<dbReference type="Pfam" id="PF00075">
    <property type="entry name" value="RNase_H"/>
    <property type="match status" value="1"/>
</dbReference>
<evidence type="ECO:0000259" key="4">
    <source>
        <dbReference type="PROSITE" id="PS50879"/>
    </source>
</evidence>
<evidence type="ECO:0008006" key="8">
    <source>
        <dbReference type="Google" id="ProtNLM"/>
    </source>
</evidence>
<proteinExistence type="predicted"/>
<feature type="domain" description="HTH CENPB-type" evidence="5">
    <location>
        <begin position="243"/>
        <end position="313"/>
    </location>
</feature>
<dbReference type="Proteomes" id="UP000499080">
    <property type="component" value="Unassembled WGS sequence"/>
</dbReference>
<evidence type="ECO:0000256" key="1">
    <source>
        <dbReference type="ARBA" id="ARBA00004123"/>
    </source>
</evidence>
<dbReference type="PANTHER" id="PTHR19303:SF73">
    <property type="entry name" value="PROTEIN PDC2"/>
    <property type="match status" value="1"/>
</dbReference>
<dbReference type="PANTHER" id="PTHR19303">
    <property type="entry name" value="TRANSPOSON"/>
    <property type="match status" value="1"/>
</dbReference>
<evidence type="ECO:0000256" key="2">
    <source>
        <dbReference type="ARBA" id="ARBA00023125"/>
    </source>
</evidence>
<dbReference type="SUPFAM" id="SSF53098">
    <property type="entry name" value="Ribonuclease H-like"/>
    <property type="match status" value="1"/>
</dbReference>
<organism evidence="6 7">
    <name type="scientific">Araneus ventricosus</name>
    <name type="common">Orbweaver spider</name>
    <name type="synonym">Epeira ventricosa</name>
    <dbReference type="NCBI Taxonomy" id="182803"/>
    <lineage>
        <taxon>Eukaryota</taxon>
        <taxon>Metazoa</taxon>
        <taxon>Ecdysozoa</taxon>
        <taxon>Arthropoda</taxon>
        <taxon>Chelicerata</taxon>
        <taxon>Arachnida</taxon>
        <taxon>Araneae</taxon>
        <taxon>Araneomorphae</taxon>
        <taxon>Entelegynae</taxon>
        <taxon>Araneoidea</taxon>
        <taxon>Araneidae</taxon>
        <taxon>Araneus</taxon>
    </lineage>
</organism>
<dbReference type="Pfam" id="PF03221">
    <property type="entry name" value="HTH_Tnp_Tc5"/>
    <property type="match status" value="1"/>
</dbReference>
<dbReference type="InterPro" id="IPR002156">
    <property type="entry name" value="RNaseH_domain"/>
</dbReference>
<comment type="subcellular location">
    <subcellularLocation>
        <location evidence="1">Nucleus</location>
    </subcellularLocation>
</comment>
<evidence type="ECO:0000313" key="6">
    <source>
        <dbReference type="EMBL" id="GBN70212.1"/>
    </source>
</evidence>
<dbReference type="PROSITE" id="PS51253">
    <property type="entry name" value="HTH_CENPB"/>
    <property type="match status" value="1"/>
</dbReference>
<dbReference type="GO" id="GO:0004523">
    <property type="term" value="F:RNA-DNA hybrid ribonuclease activity"/>
    <property type="evidence" value="ECO:0007669"/>
    <property type="project" value="InterPro"/>
</dbReference>
<feature type="region of interest" description="Disordered" evidence="3">
    <location>
        <begin position="164"/>
        <end position="209"/>
    </location>
</feature>
<evidence type="ECO:0000313" key="7">
    <source>
        <dbReference type="Proteomes" id="UP000499080"/>
    </source>
</evidence>
<dbReference type="AlphaFoldDB" id="A0A4Y2R3F7"/>
<dbReference type="CDD" id="cd09276">
    <property type="entry name" value="Rnase_HI_RT_non_LTR"/>
    <property type="match status" value="1"/>
</dbReference>
<reference evidence="6 7" key="1">
    <citation type="journal article" date="2019" name="Sci. Rep.">
        <title>Orb-weaving spider Araneus ventricosus genome elucidates the spidroin gene catalogue.</title>
        <authorList>
            <person name="Kono N."/>
            <person name="Nakamura H."/>
            <person name="Ohtoshi R."/>
            <person name="Moran D.A.P."/>
            <person name="Shinohara A."/>
            <person name="Yoshida Y."/>
            <person name="Fujiwara M."/>
            <person name="Mori M."/>
            <person name="Tomita M."/>
            <person name="Arakawa K."/>
        </authorList>
    </citation>
    <scope>NUCLEOTIDE SEQUENCE [LARGE SCALE GENOMIC DNA]</scope>
</reference>
<name>A0A4Y2R3F7_ARAVE</name>
<dbReference type="InterPro" id="IPR009057">
    <property type="entry name" value="Homeodomain-like_sf"/>
</dbReference>
<dbReference type="InterPro" id="IPR006600">
    <property type="entry name" value="HTH_CenpB_DNA-bd_dom"/>
</dbReference>
<gene>
    <name evidence="6" type="ORF">AVEN_271437_1</name>
</gene>
<comment type="caution">
    <text evidence="6">The sequence shown here is derived from an EMBL/GenBank/DDBJ whole genome shotgun (WGS) entry which is preliminary data.</text>
</comment>
<keyword evidence="2" id="KW-0238">DNA-binding</keyword>
<protein>
    <recommendedName>
        <fullName evidence="8">RNase H type-1 domain-containing protein</fullName>
    </recommendedName>
</protein>
<sequence length="313" mass="35407">METYIDSWRQPGTITQPNWDTDSTSTALSIYTDGSKLNNQVGAAFCIFEPEGVNEYLYRLEDHNSVFQAEFTAFHQALQWKKKHRPDDHCHIYSDSLSALKAIQKLRPKNNLVEKFRDLCDTRTSLHWVKAHIEVAGNEAADRAAKKATEKSVIDVHLGSQRDPSARLCANSSTESGKKDGTAIETGDKRMSSSRKLSPPVAEKEKLSARSLAERSHVGIKQISELLKDKEGIRKMWVLNSNENLKFRKTETSEIDEVLMKWFRSARAKNIPVSGVLFQEKTRELGESLGLETFKASHKWIAGKIPDTSQQIF</sequence>
<feature type="compositionally biased region" description="Basic and acidic residues" evidence="3">
    <location>
        <begin position="176"/>
        <end position="191"/>
    </location>
</feature>
<dbReference type="Gene3D" id="3.30.420.10">
    <property type="entry name" value="Ribonuclease H-like superfamily/Ribonuclease H"/>
    <property type="match status" value="1"/>
</dbReference>
<dbReference type="PROSITE" id="PS50879">
    <property type="entry name" value="RNASE_H_1"/>
    <property type="match status" value="1"/>
</dbReference>
<evidence type="ECO:0000256" key="3">
    <source>
        <dbReference type="SAM" id="MobiDB-lite"/>
    </source>
</evidence>
<dbReference type="InterPro" id="IPR050863">
    <property type="entry name" value="CenT-Element_Derived"/>
</dbReference>
<dbReference type="InterPro" id="IPR012337">
    <property type="entry name" value="RNaseH-like_sf"/>
</dbReference>
<dbReference type="GO" id="GO:0003677">
    <property type="term" value="F:DNA binding"/>
    <property type="evidence" value="ECO:0007669"/>
    <property type="project" value="UniProtKB-KW"/>
</dbReference>